<feature type="transmembrane region" description="Helical" evidence="1">
    <location>
        <begin position="60"/>
        <end position="78"/>
    </location>
</feature>
<reference evidence="2 3" key="1">
    <citation type="submission" date="2019-02" db="EMBL/GenBank/DDBJ databases">
        <title>The genomic architecture of introgression among sibling species of bacteria.</title>
        <authorList>
            <person name="Cavassim M.I.A."/>
            <person name="Moeskjaer S."/>
            <person name="Moslemi C."/>
            <person name="Fields B."/>
            <person name="Bachmann A."/>
            <person name="Vilhjalmsson B."/>
            <person name="Schierup M.H."/>
            <person name="Young J.P.W."/>
            <person name="Andersen S.U."/>
        </authorList>
    </citation>
    <scope>NUCLEOTIDE SEQUENCE [LARGE SCALE GENOMIC DNA]</scope>
    <source>
        <strain evidence="2 3">SM141A</strain>
    </source>
</reference>
<proteinExistence type="predicted"/>
<gene>
    <name evidence="2" type="ORF">ELH98_35380</name>
</gene>
<dbReference type="SUPFAM" id="SSF52151">
    <property type="entry name" value="FabD/lysophospholipase-like"/>
    <property type="match status" value="1"/>
</dbReference>
<organism evidence="2 3">
    <name type="scientific">Rhizobium ruizarguesonis</name>
    <dbReference type="NCBI Taxonomy" id="2081791"/>
    <lineage>
        <taxon>Bacteria</taxon>
        <taxon>Pseudomonadati</taxon>
        <taxon>Pseudomonadota</taxon>
        <taxon>Alphaproteobacteria</taxon>
        <taxon>Hyphomicrobiales</taxon>
        <taxon>Rhizobiaceae</taxon>
        <taxon>Rhizobium/Agrobacterium group</taxon>
        <taxon>Rhizobium</taxon>
    </lineage>
</organism>
<name>A0ABY1WY79_9HYPH</name>
<evidence type="ECO:0000256" key="1">
    <source>
        <dbReference type="SAM" id="Phobius"/>
    </source>
</evidence>
<keyword evidence="1" id="KW-0812">Transmembrane</keyword>
<keyword evidence="1" id="KW-0472">Membrane</keyword>
<evidence type="ECO:0000313" key="2">
    <source>
        <dbReference type="EMBL" id="TAX65171.1"/>
    </source>
</evidence>
<evidence type="ECO:0000313" key="3">
    <source>
        <dbReference type="Proteomes" id="UP000291659"/>
    </source>
</evidence>
<comment type="caution">
    <text evidence="2">The sequence shown here is derived from an EMBL/GenBank/DDBJ whole genome shotgun (WGS) entry which is preliminary data.</text>
</comment>
<dbReference type="Proteomes" id="UP000291659">
    <property type="component" value="Unassembled WGS sequence"/>
</dbReference>
<dbReference type="RefSeq" id="WP_130657523.1">
    <property type="nucleotide sequence ID" value="NZ_SIOX01000011.1"/>
</dbReference>
<feature type="transmembrane region" description="Helical" evidence="1">
    <location>
        <begin position="171"/>
        <end position="191"/>
    </location>
</feature>
<accession>A0ABY1WY79</accession>
<feature type="transmembrane region" description="Helical" evidence="1">
    <location>
        <begin position="85"/>
        <end position="103"/>
    </location>
</feature>
<feature type="transmembrane region" description="Helical" evidence="1">
    <location>
        <begin position="109"/>
        <end position="131"/>
    </location>
</feature>
<feature type="transmembrane region" description="Helical" evidence="1">
    <location>
        <begin position="22"/>
        <end position="40"/>
    </location>
</feature>
<protein>
    <recommendedName>
        <fullName evidence="4">PNPLA domain-containing protein</fullName>
    </recommendedName>
</protein>
<dbReference type="EMBL" id="SIOX01000011">
    <property type="protein sequence ID" value="TAX65171.1"/>
    <property type="molecule type" value="Genomic_DNA"/>
</dbReference>
<dbReference type="InterPro" id="IPR016035">
    <property type="entry name" value="Acyl_Trfase/lysoPLipase"/>
</dbReference>
<keyword evidence="1" id="KW-1133">Transmembrane helix</keyword>
<evidence type="ECO:0008006" key="4">
    <source>
        <dbReference type="Google" id="ProtNLM"/>
    </source>
</evidence>
<feature type="transmembrane region" description="Helical" evidence="1">
    <location>
        <begin position="138"/>
        <end position="159"/>
    </location>
</feature>
<sequence length="674" mass="72878">MASVSSATGDRFAKRGLKSNRVPVNIALLVPILIYGILNYADPGQYRLILVRAIQNPPQFIIAVGIVLFYSVNTLLLLRAHGIHTVLRVILAASPLLLTFYAFDSVAGLGFLTTIVSILALAAFFAAYHWISTSKLRLAWLGGLLAFAMFAVFAIAHVYSPIDYARSVGSYAIFAVFVGFLSISGLAAAIYPKIGWATLGIIVVVYLATPNNHTISTVPSSSLKDDLITEWVSARGDLEAYKAANMPYPVIFVSSEGGGIYAAAHAYTTLSQLANGCPTFAQHIFVAVGVSGGAIGNALFNASIEDKQHDYAPCRPTDTEVNTSPLTEDHLAPVLARLLLVEMIARLLPGEWPEQDRASLLAESFKQASADPEYLSKAVGESWEPRSARPALAAVATKMNDGQRFVIAPFTPYFATGTGIGLGNPITTAEWYPGRISQTSVSLIEAAGISARFPWITPTARLELSPTSDRILADGGYFENSGADTVLDYIRGLRIWSDWEEDIQERGLPQECALLVVRDFYKSVDWSKCRAYIFPIHLAITSTSMNIKDREPAGSAQGRSSFLLDPITTLLTTRSSRGLLALERANTELCGWRDGECIGNQEASKGFFVSGISPTTLDLPLGWYLSESKVKSIAEAALPKNVFVYEGDDSDVEMTVFAFHFDTSVSGGDALPDP</sequence>
<keyword evidence="3" id="KW-1185">Reference proteome</keyword>